<dbReference type="AlphaFoldDB" id="A0AAD8DE09"/>
<dbReference type="Proteomes" id="UP001230051">
    <property type="component" value="Unassembled WGS sequence"/>
</dbReference>
<dbReference type="PANTHER" id="PTHR46169:SF29">
    <property type="entry name" value="DNA REPLICATION-RELATED ELEMENT FACTOR, ISOFORM A"/>
    <property type="match status" value="1"/>
</dbReference>
<sequence length="456" mass="51912">MIFFFITICFRHLKRKHPDILDSYKEGKSNGPLQPSVTNFFRSSDSQYGSNHPQQQKKVTALVEGLIVSCGLPVLIVENPNFRKFMTTMDPRFMMPSRHHICQSMIPKMCEAKKKEIKTELSVANFVALTLDLWSDRRCHSFLAHIVTDNASNMKKAFQVINELSSTENTESLDLLSFDDDTIWQDLDTADAEHVQCMLDRTPCTRLSCFAHTLQLLVRDGIKKPSVYTRAAMGKCCKLANLSHESTIFREAFENTFGAGRSIPSTNATCWYSLHRQIKIIVSLDQYKLGQLLREQQLEHLLPTPRDHAALTEFVNILQAFAEATDLVQGDQYTTIGSVVPSVIALHRHIKDLHGQIRYQGSLVDALLQSLHIRFSGLFNLLQITQDHSDRQDPKPFSEMLYPMASVLDPTFGFLWLEADHPGNDQTKSKIREEIIGKCFSIDTFIKCIIKLLPHL</sequence>
<comment type="caution">
    <text evidence="1">The sequence shown here is derived from an EMBL/GenBank/DDBJ whole genome shotgun (WGS) entry which is preliminary data.</text>
</comment>
<protein>
    <submittedName>
        <fullName evidence="1">Sialate O-acetylesterase isoform X1</fullName>
    </submittedName>
</protein>
<dbReference type="SUPFAM" id="SSF53098">
    <property type="entry name" value="Ribonuclease H-like"/>
    <property type="match status" value="1"/>
</dbReference>
<keyword evidence="2" id="KW-1185">Reference proteome</keyword>
<dbReference type="EMBL" id="JAGXEW010000011">
    <property type="protein sequence ID" value="KAK1166273.1"/>
    <property type="molecule type" value="Genomic_DNA"/>
</dbReference>
<dbReference type="GO" id="GO:0006357">
    <property type="term" value="P:regulation of transcription by RNA polymerase II"/>
    <property type="evidence" value="ECO:0007669"/>
    <property type="project" value="TreeGrafter"/>
</dbReference>
<dbReference type="PANTHER" id="PTHR46169">
    <property type="entry name" value="DNA REPLICATION-RELATED ELEMENT FACTOR, ISOFORM A"/>
    <property type="match status" value="1"/>
</dbReference>
<evidence type="ECO:0000313" key="1">
    <source>
        <dbReference type="EMBL" id="KAK1166273.1"/>
    </source>
</evidence>
<accession>A0AAD8DE09</accession>
<dbReference type="InterPro" id="IPR012337">
    <property type="entry name" value="RNaseH-like_sf"/>
</dbReference>
<dbReference type="SUPFAM" id="SSF140996">
    <property type="entry name" value="Hermes dimerisation domain"/>
    <property type="match status" value="1"/>
</dbReference>
<dbReference type="InterPro" id="IPR052717">
    <property type="entry name" value="Vacuolar_transposase_reg"/>
</dbReference>
<name>A0AAD8DE09_ACIOX</name>
<organism evidence="1 2">
    <name type="scientific">Acipenser oxyrinchus oxyrinchus</name>
    <dbReference type="NCBI Taxonomy" id="40147"/>
    <lineage>
        <taxon>Eukaryota</taxon>
        <taxon>Metazoa</taxon>
        <taxon>Chordata</taxon>
        <taxon>Craniata</taxon>
        <taxon>Vertebrata</taxon>
        <taxon>Euteleostomi</taxon>
        <taxon>Actinopterygii</taxon>
        <taxon>Chondrostei</taxon>
        <taxon>Acipenseriformes</taxon>
        <taxon>Acipenseridae</taxon>
        <taxon>Acipenser</taxon>
    </lineage>
</organism>
<gene>
    <name evidence="1" type="primary">ZBED1</name>
    <name evidence="1" type="ORF">AOXY_G12857</name>
</gene>
<dbReference type="GO" id="GO:0005634">
    <property type="term" value="C:nucleus"/>
    <property type="evidence" value="ECO:0007669"/>
    <property type="project" value="TreeGrafter"/>
</dbReference>
<evidence type="ECO:0000313" key="2">
    <source>
        <dbReference type="Proteomes" id="UP001230051"/>
    </source>
</evidence>
<proteinExistence type="predicted"/>
<reference evidence="1" key="1">
    <citation type="submission" date="2022-02" db="EMBL/GenBank/DDBJ databases">
        <title>Atlantic sturgeon de novo genome assembly.</title>
        <authorList>
            <person name="Stock M."/>
            <person name="Klopp C."/>
            <person name="Guiguen Y."/>
            <person name="Cabau C."/>
            <person name="Parinello H."/>
            <person name="Santidrian Yebra-Pimentel E."/>
            <person name="Kuhl H."/>
            <person name="Dirks R.P."/>
            <person name="Guessner J."/>
            <person name="Wuertz S."/>
            <person name="Du K."/>
            <person name="Schartl M."/>
        </authorList>
    </citation>
    <scope>NUCLEOTIDE SEQUENCE</scope>
    <source>
        <strain evidence="1">STURGEONOMICS-FGT-2020</strain>
        <tissue evidence="1">Whole blood</tissue>
    </source>
</reference>